<gene>
    <name evidence="2" type="ORF">DSL99_3691</name>
</gene>
<name>A0A4Q0PBL1_9FLAO</name>
<keyword evidence="1" id="KW-1133">Transmembrane helix</keyword>
<keyword evidence="1" id="KW-0812">Transmembrane</keyword>
<reference evidence="2 3" key="1">
    <citation type="submission" date="2018-07" db="EMBL/GenBank/DDBJ databases">
        <title>Leeuwenhoekiella genomics.</title>
        <authorList>
            <person name="Tahon G."/>
            <person name="Willems A."/>
        </authorList>
    </citation>
    <scope>NUCLEOTIDE SEQUENCE [LARGE SCALE GENOMIC DNA]</scope>
    <source>
        <strain evidence="2 3">LMG 1345</strain>
    </source>
</reference>
<keyword evidence="1" id="KW-0472">Membrane</keyword>
<dbReference type="Proteomes" id="UP000290608">
    <property type="component" value="Unassembled WGS sequence"/>
</dbReference>
<feature type="transmembrane region" description="Helical" evidence="1">
    <location>
        <begin position="103"/>
        <end position="119"/>
    </location>
</feature>
<dbReference type="AlphaFoldDB" id="A0A4Q0PBL1"/>
<comment type="caution">
    <text evidence="2">The sequence shown here is derived from an EMBL/GenBank/DDBJ whole genome shotgun (WGS) entry which is preliminary data.</text>
</comment>
<organism evidence="2 3">
    <name type="scientific">Leeuwenhoekiella marinoflava</name>
    <dbReference type="NCBI Taxonomy" id="988"/>
    <lineage>
        <taxon>Bacteria</taxon>
        <taxon>Pseudomonadati</taxon>
        <taxon>Bacteroidota</taxon>
        <taxon>Flavobacteriia</taxon>
        <taxon>Flavobacteriales</taxon>
        <taxon>Flavobacteriaceae</taxon>
        <taxon>Leeuwenhoekiella</taxon>
    </lineage>
</organism>
<accession>A0A4Q0PBL1</accession>
<evidence type="ECO:0000313" key="3">
    <source>
        <dbReference type="Proteomes" id="UP000290608"/>
    </source>
</evidence>
<protein>
    <submittedName>
        <fullName evidence="2">Uncharacterized protein</fullName>
    </submittedName>
</protein>
<proteinExistence type="predicted"/>
<sequence length="120" mass="13982">MRKALKIRLSILLLGLNIMAFGVNYYGFSPKIQAIAEHESFEIYFFTDLETGINPSLQQVGEFVQNPDGFWPFEAFYVNTSVGTDEYTGRFRGFFTGFESQEFIFYNLLILGIMLFFKFY</sequence>
<evidence type="ECO:0000256" key="1">
    <source>
        <dbReference type="SAM" id="Phobius"/>
    </source>
</evidence>
<dbReference type="STRING" id="1122159.SAMN02745246_03759"/>
<dbReference type="RefSeq" id="WP_128759400.1">
    <property type="nucleotide sequence ID" value="NZ_JBALUR010000012.1"/>
</dbReference>
<feature type="transmembrane region" description="Helical" evidence="1">
    <location>
        <begin position="7"/>
        <end position="28"/>
    </location>
</feature>
<dbReference type="EMBL" id="QOVL01000025">
    <property type="protein sequence ID" value="RXG24174.1"/>
    <property type="molecule type" value="Genomic_DNA"/>
</dbReference>
<evidence type="ECO:0000313" key="2">
    <source>
        <dbReference type="EMBL" id="RXG24174.1"/>
    </source>
</evidence>